<dbReference type="InterPro" id="IPR016104">
    <property type="entry name" value="Pyr-dep_his/arg-deCO2ase"/>
</dbReference>
<dbReference type="GO" id="GO:0006547">
    <property type="term" value="P:L-histidine metabolic process"/>
    <property type="evidence" value="ECO:0007669"/>
    <property type="project" value="InterPro"/>
</dbReference>
<feature type="non-terminal residue" evidence="5">
    <location>
        <position position="245"/>
    </location>
</feature>
<dbReference type="Gene3D" id="4.10.510.10">
    <property type="entry name" value="Pyruvoyl-Dependent Histidine Decarboxylas, subunit A"/>
    <property type="match status" value="1"/>
</dbReference>
<protein>
    <recommendedName>
        <fullName evidence="6">Histidine decarboxylase</fullName>
    </recommendedName>
</protein>
<keyword evidence="4" id="KW-0670">Pyruvate</keyword>
<evidence type="ECO:0000256" key="4">
    <source>
        <dbReference type="ARBA" id="ARBA00023317"/>
    </source>
</evidence>
<gene>
    <name evidence="5" type="ORF">LCGC14_2942370</name>
</gene>
<keyword evidence="2" id="KW-0210">Decarboxylase</keyword>
<accession>A0A0F8XHI0</accession>
<dbReference type="InterPro" id="IPR016106">
    <property type="entry name" value="Pyr-dep_his-deCO2ase_N"/>
</dbReference>
<sequence>MKKLFVAFILLVFLSSSALSEDGKTVFKPETGSPSEGLTIEDVVNGAVGPFDSYCDGYGNPGASGLGYISVLTLEIGTVISDMDEVLEEIVAFDRAEAGGAYIGQINMITASSFNGINGAVWGYHIAKADAIANNTLQPLFMKKRSDGTEIPVYPVQPLLDAGKRLFGTVGQRRFPLLPGAHVRSAVKSESVKGPTFIWSAIALAIAEDRNTAANLFIEDAGHSTLQSEEDRTIFLDRLYRNIAE</sequence>
<evidence type="ECO:0000256" key="1">
    <source>
        <dbReference type="ARBA" id="ARBA00001928"/>
    </source>
</evidence>
<dbReference type="InterPro" id="IPR003427">
    <property type="entry name" value="His_de-COase_proenz"/>
</dbReference>
<evidence type="ECO:0000256" key="2">
    <source>
        <dbReference type="ARBA" id="ARBA00022793"/>
    </source>
</evidence>
<evidence type="ECO:0008006" key="6">
    <source>
        <dbReference type="Google" id="ProtNLM"/>
    </source>
</evidence>
<dbReference type="InterPro" id="IPR016105">
    <property type="entry name" value="Pyr-dep_his/arg-deCO2ase_sand"/>
</dbReference>
<dbReference type="GO" id="GO:0004398">
    <property type="term" value="F:histidine decarboxylase activity"/>
    <property type="evidence" value="ECO:0007669"/>
    <property type="project" value="InterPro"/>
</dbReference>
<dbReference type="EMBL" id="LAZR01059053">
    <property type="protein sequence ID" value="KKK68607.1"/>
    <property type="molecule type" value="Genomic_DNA"/>
</dbReference>
<dbReference type="SUPFAM" id="SSF56271">
    <property type="entry name" value="Pyruvoyl-dependent histidine and arginine decarboxylases"/>
    <property type="match status" value="1"/>
</dbReference>
<dbReference type="Gene3D" id="3.50.20.10">
    <property type="entry name" value="Pyruvoyl-Dependent Histidine Decarboxylase, subunit B"/>
    <property type="match status" value="1"/>
</dbReference>
<dbReference type="Pfam" id="PF02329">
    <property type="entry name" value="HDC"/>
    <property type="match status" value="1"/>
</dbReference>
<keyword evidence="3" id="KW-0456">Lyase</keyword>
<dbReference type="SFLD" id="SFLDS00055">
    <property type="entry name" value="Pyruvoyl-Dependent_Histidine/A"/>
    <property type="match status" value="1"/>
</dbReference>
<comment type="cofactor">
    <cofactor evidence="1">
        <name>pyruvate</name>
        <dbReference type="ChEBI" id="CHEBI:15361"/>
    </cofactor>
</comment>
<comment type="caution">
    <text evidence="5">The sequence shown here is derived from an EMBL/GenBank/DDBJ whole genome shotgun (WGS) entry which is preliminary data.</text>
</comment>
<organism evidence="5">
    <name type="scientific">marine sediment metagenome</name>
    <dbReference type="NCBI Taxonomy" id="412755"/>
    <lineage>
        <taxon>unclassified sequences</taxon>
        <taxon>metagenomes</taxon>
        <taxon>ecological metagenomes</taxon>
    </lineage>
</organism>
<evidence type="ECO:0000256" key="3">
    <source>
        <dbReference type="ARBA" id="ARBA00023239"/>
    </source>
</evidence>
<proteinExistence type="predicted"/>
<name>A0A0F8XHI0_9ZZZZ</name>
<dbReference type="AlphaFoldDB" id="A0A0F8XHI0"/>
<evidence type="ECO:0000313" key="5">
    <source>
        <dbReference type="EMBL" id="KKK68607.1"/>
    </source>
</evidence>
<reference evidence="5" key="1">
    <citation type="journal article" date="2015" name="Nature">
        <title>Complex archaea that bridge the gap between prokaryotes and eukaryotes.</title>
        <authorList>
            <person name="Spang A."/>
            <person name="Saw J.H."/>
            <person name="Jorgensen S.L."/>
            <person name="Zaremba-Niedzwiedzka K."/>
            <person name="Martijn J."/>
            <person name="Lind A.E."/>
            <person name="van Eijk R."/>
            <person name="Schleper C."/>
            <person name="Guy L."/>
            <person name="Ettema T.J."/>
        </authorList>
    </citation>
    <scope>NUCLEOTIDE SEQUENCE</scope>
</reference>